<accession>A0A1C4ZRY8</accession>
<dbReference type="Gene3D" id="3.40.960.10">
    <property type="entry name" value="VSR Endonuclease"/>
    <property type="match status" value="1"/>
</dbReference>
<dbReference type="Pfam" id="PF04480">
    <property type="entry name" value="DUF559"/>
    <property type="match status" value="1"/>
</dbReference>
<reference evidence="3" key="1">
    <citation type="submission" date="2016-06" db="EMBL/GenBank/DDBJ databases">
        <authorList>
            <person name="Varghese N."/>
            <person name="Submissions Spin"/>
        </authorList>
    </citation>
    <scope>NUCLEOTIDE SEQUENCE [LARGE SCALE GENOMIC DNA]</scope>
    <source>
        <strain evidence="3">DSM 43168</strain>
    </source>
</reference>
<name>A0A1C4ZRY8_9ACTN</name>
<dbReference type="AlphaFoldDB" id="A0A1C4ZRY8"/>
<sequence>MERAVHRPAARGGGRGAEWATVGCVNAELNELLRRHDGLLTWDLAVQVVPEWTLRRERGAGRLLRVLPGVYVDSRLTRPAVAPAPGAPPGRAGFAVPPPGSAGLAVLPPELRHRAAVAYAQGRGALGGPTALHAWGVRRQPDDEAVHLDVPARSGLRSRPPHLVLHHRHGFRPGPPQAVARRGLPVVRLDRALVDAWPLLPAVDRPAPLIRAVNDGLTTPARVGEALAEAPRLARRAELRVLLDRLSAGCRSPLEVWGHDHVFTGAQMPRLRRQFRVRIEGRTMYLDVYAERERVDFELDGATAHGDPRQREIDLRRDALLATRGILVVRFAHRRLVREPDRVRAEVLAILASRRAG</sequence>
<gene>
    <name evidence="2" type="ORF">GA0070563_109188</name>
</gene>
<organism evidence="2 3">
    <name type="scientific">Micromonospora carbonacea</name>
    <dbReference type="NCBI Taxonomy" id="47853"/>
    <lineage>
        <taxon>Bacteria</taxon>
        <taxon>Bacillati</taxon>
        <taxon>Actinomycetota</taxon>
        <taxon>Actinomycetes</taxon>
        <taxon>Micromonosporales</taxon>
        <taxon>Micromonosporaceae</taxon>
        <taxon>Micromonospora</taxon>
    </lineage>
</organism>
<evidence type="ECO:0000313" key="2">
    <source>
        <dbReference type="EMBL" id="SCF35725.1"/>
    </source>
</evidence>
<proteinExistence type="predicted"/>
<dbReference type="EMBL" id="FMCT01000009">
    <property type="protein sequence ID" value="SCF35725.1"/>
    <property type="molecule type" value="Genomic_DNA"/>
</dbReference>
<evidence type="ECO:0000313" key="3">
    <source>
        <dbReference type="Proteomes" id="UP000183585"/>
    </source>
</evidence>
<dbReference type="InterPro" id="IPR007569">
    <property type="entry name" value="DUF559"/>
</dbReference>
<feature type="domain" description="DUF559" evidence="1">
    <location>
        <begin position="283"/>
        <end position="351"/>
    </location>
</feature>
<protein>
    <recommendedName>
        <fullName evidence="1">DUF559 domain-containing protein</fullName>
    </recommendedName>
</protein>
<keyword evidence="3" id="KW-1185">Reference proteome</keyword>
<dbReference type="Proteomes" id="UP000183585">
    <property type="component" value="Unassembled WGS sequence"/>
</dbReference>
<evidence type="ECO:0000259" key="1">
    <source>
        <dbReference type="Pfam" id="PF04480"/>
    </source>
</evidence>